<protein>
    <submittedName>
        <fullName evidence="1">Uncharacterized protein</fullName>
    </submittedName>
</protein>
<dbReference type="InParanoid" id="S8ESQ9"/>
<evidence type="ECO:0000313" key="2">
    <source>
        <dbReference type="Proteomes" id="UP000015241"/>
    </source>
</evidence>
<accession>S8ESQ9</accession>
<sequence length="224" mass="24332">MSVPCTDIKVIDSSSGTGRAAATLKSLWVATKDLAKSARLLVATAPNGASQTSPPDGSAVENYVNRAITSAIPVLSKLGISHDAIIGCLIPVTRSCDADTDDEDSDDRTCFALSWDMKLNESATLGMLSRDMTPASAFSYRSMRDSLGWYMLEHGGQYKGTLQVILVKSVAAVNRSGLMLLKVYGNEDENRNSEGAVEHLEWCGDCEHWEVVKEAPRLFRRRSV</sequence>
<organism evidence="1 2">
    <name type="scientific">Fomitopsis schrenkii</name>
    <name type="common">Brown rot fungus</name>
    <dbReference type="NCBI Taxonomy" id="2126942"/>
    <lineage>
        <taxon>Eukaryota</taxon>
        <taxon>Fungi</taxon>
        <taxon>Dikarya</taxon>
        <taxon>Basidiomycota</taxon>
        <taxon>Agaricomycotina</taxon>
        <taxon>Agaricomycetes</taxon>
        <taxon>Polyporales</taxon>
        <taxon>Fomitopsis</taxon>
    </lineage>
</organism>
<dbReference type="EMBL" id="KE504363">
    <property type="protein sequence ID" value="EPS92750.1"/>
    <property type="molecule type" value="Genomic_DNA"/>
</dbReference>
<dbReference type="AlphaFoldDB" id="S8ESQ9"/>
<reference evidence="1 2" key="1">
    <citation type="journal article" date="2012" name="Science">
        <title>The Paleozoic origin of enzymatic lignin decomposition reconstructed from 31 fungal genomes.</title>
        <authorList>
            <person name="Floudas D."/>
            <person name="Binder M."/>
            <person name="Riley R."/>
            <person name="Barry K."/>
            <person name="Blanchette R.A."/>
            <person name="Henrissat B."/>
            <person name="Martinez A.T."/>
            <person name="Otillar R."/>
            <person name="Spatafora J.W."/>
            <person name="Yadav J.S."/>
            <person name="Aerts A."/>
            <person name="Benoit I."/>
            <person name="Boyd A."/>
            <person name="Carlson A."/>
            <person name="Copeland A."/>
            <person name="Coutinho P.M."/>
            <person name="de Vries R.P."/>
            <person name="Ferreira P."/>
            <person name="Findley K."/>
            <person name="Foster B."/>
            <person name="Gaskell J."/>
            <person name="Glotzer D."/>
            <person name="Gorecki P."/>
            <person name="Heitman J."/>
            <person name="Hesse C."/>
            <person name="Hori C."/>
            <person name="Igarashi K."/>
            <person name="Jurgens J.A."/>
            <person name="Kallen N."/>
            <person name="Kersten P."/>
            <person name="Kohler A."/>
            <person name="Kuees U."/>
            <person name="Kumar T.K.A."/>
            <person name="Kuo A."/>
            <person name="LaButti K."/>
            <person name="Larrondo L.F."/>
            <person name="Lindquist E."/>
            <person name="Ling A."/>
            <person name="Lombard V."/>
            <person name="Lucas S."/>
            <person name="Lundell T."/>
            <person name="Martin R."/>
            <person name="McLaughlin D.J."/>
            <person name="Morgenstern I."/>
            <person name="Morin E."/>
            <person name="Murat C."/>
            <person name="Nagy L.G."/>
            <person name="Nolan M."/>
            <person name="Ohm R.A."/>
            <person name="Patyshakuliyeva A."/>
            <person name="Rokas A."/>
            <person name="Ruiz-Duenas F.J."/>
            <person name="Sabat G."/>
            <person name="Salamov A."/>
            <person name="Samejima M."/>
            <person name="Schmutz J."/>
            <person name="Slot J.C."/>
            <person name="St John F."/>
            <person name="Stenlid J."/>
            <person name="Sun H."/>
            <person name="Sun S."/>
            <person name="Syed K."/>
            <person name="Tsang A."/>
            <person name="Wiebenga A."/>
            <person name="Young D."/>
            <person name="Pisabarro A."/>
            <person name="Eastwood D.C."/>
            <person name="Martin F."/>
            <person name="Cullen D."/>
            <person name="Grigoriev I.V."/>
            <person name="Hibbett D.S."/>
        </authorList>
    </citation>
    <scope>NUCLEOTIDE SEQUENCE</scope>
    <source>
        <strain evidence="2">FP-58527</strain>
    </source>
</reference>
<evidence type="ECO:0000313" key="1">
    <source>
        <dbReference type="EMBL" id="EPS92750.1"/>
    </source>
</evidence>
<name>S8ESQ9_FOMSC</name>
<dbReference type="HOGENOM" id="CLU_1235037_0_0_1"/>
<dbReference type="OrthoDB" id="2813328at2759"/>
<gene>
    <name evidence="1" type="ORF">FOMPIDRAFT_1056585</name>
</gene>
<proteinExistence type="predicted"/>
<dbReference type="Proteomes" id="UP000015241">
    <property type="component" value="Unassembled WGS sequence"/>
</dbReference>
<keyword evidence="2" id="KW-1185">Reference proteome</keyword>